<protein>
    <recommendedName>
        <fullName evidence="1">DUF3887 domain-containing protein</fullName>
    </recommendedName>
</protein>
<sequence>MRKFSNILLMILSIVLLVSCGASKLSKNYSEKKLKAGTETVAKNLDEHKYQAIVDSFTPKLRKKLAADQLKQAWEGLGDVGKYNSISKLFFQEQKKDQYVTVVAIAKYEKKNIQLTVSFNKDMELVGLYMK</sequence>
<accession>A0A1V4ILQ4</accession>
<dbReference type="Proteomes" id="UP000190080">
    <property type="component" value="Unassembled WGS sequence"/>
</dbReference>
<keyword evidence="3" id="KW-1185">Reference proteome</keyword>
<gene>
    <name evidence="2" type="ORF">CLORY_25000</name>
</gene>
<organism evidence="2 3">
    <name type="scientific">Clostridium oryzae</name>
    <dbReference type="NCBI Taxonomy" id="1450648"/>
    <lineage>
        <taxon>Bacteria</taxon>
        <taxon>Bacillati</taxon>
        <taxon>Bacillota</taxon>
        <taxon>Clostridia</taxon>
        <taxon>Eubacteriales</taxon>
        <taxon>Clostridiaceae</taxon>
        <taxon>Clostridium</taxon>
    </lineage>
</organism>
<reference evidence="2 3" key="1">
    <citation type="submission" date="2017-03" db="EMBL/GenBank/DDBJ databases">
        <title>Genome sequence of Clostridium oryzae DSM 28571.</title>
        <authorList>
            <person name="Poehlein A."/>
            <person name="Daniel R."/>
        </authorList>
    </citation>
    <scope>NUCLEOTIDE SEQUENCE [LARGE SCALE GENOMIC DNA]</scope>
    <source>
        <strain evidence="2 3">DSM 28571</strain>
    </source>
</reference>
<dbReference type="InterPro" id="IPR024981">
    <property type="entry name" value="DUF3887"/>
</dbReference>
<name>A0A1V4ILQ4_9CLOT</name>
<dbReference type="STRING" id="1450648.CLORY_25000"/>
<dbReference type="RefSeq" id="WP_169911616.1">
    <property type="nucleotide sequence ID" value="NZ_MZGV01000026.1"/>
</dbReference>
<evidence type="ECO:0000259" key="1">
    <source>
        <dbReference type="Pfam" id="PF13026"/>
    </source>
</evidence>
<comment type="caution">
    <text evidence="2">The sequence shown here is derived from an EMBL/GenBank/DDBJ whole genome shotgun (WGS) entry which is preliminary data.</text>
</comment>
<dbReference type="Gene3D" id="3.10.450.590">
    <property type="match status" value="1"/>
</dbReference>
<feature type="domain" description="DUF3887" evidence="1">
    <location>
        <begin position="39"/>
        <end position="128"/>
    </location>
</feature>
<evidence type="ECO:0000313" key="3">
    <source>
        <dbReference type="Proteomes" id="UP000190080"/>
    </source>
</evidence>
<evidence type="ECO:0000313" key="2">
    <source>
        <dbReference type="EMBL" id="OPJ60952.1"/>
    </source>
</evidence>
<dbReference type="EMBL" id="MZGV01000026">
    <property type="protein sequence ID" value="OPJ60952.1"/>
    <property type="molecule type" value="Genomic_DNA"/>
</dbReference>
<dbReference type="PROSITE" id="PS51257">
    <property type="entry name" value="PROKAR_LIPOPROTEIN"/>
    <property type="match status" value="1"/>
</dbReference>
<dbReference type="AlphaFoldDB" id="A0A1V4ILQ4"/>
<proteinExistence type="predicted"/>
<dbReference type="Pfam" id="PF13026">
    <property type="entry name" value="DUF3887"/>
    <property type="match status" value="1"/>
</dbReference>